<feature type="region of interest" description="Disordered" evidence="1">
    <location>
        <begin position="49"/>
        <end position="78"/>
    </location>
</feature>
<evidence type="ECO:0000313" key="3">
    <source>
        <dbReference type="Proteomes" id="UP000075840"/>
    </source>
</evidence>
<dbReference type="AlphaFoldDB" id="A0A182I3L9"/>
<feature type="compositionally biased region" description="Basic residues" evidence="1">
    <location>
        <begin position="49"/>
        <end position="65"/>
    </location>
</feature>
<dbReference type="VEuPathDB" id="VectorBase:AARA008165"/>
<dbReference type="Proteomes" id="UP000075840">
    <property type="component" value="Unassembled WGS sequence"/>
</dbReference>
<accession>A0A182I3L9</accession>
<dbReference type="GO" id="GO:0140560">
    <property type="term" value="F:xylosyl alpha-1,3-xylosyltransferase activity"/>
    <property type="evidence" value="ECO:0007669"/>
    <property type="project" value="TreeGrafter"/>
</dbReference>
<dbReference type="SUPFAM" id="SSF53448">
    <property type="entry name" value="Nucleotide-diphospho-sugar transferases"/>
    <property type="match status" value="1"/>
</dbReference>
<dbReference type="PANTHER" id="PTHR46612:SF1">
    <property type="entry name" value="XYLOSIDE XYLOSYLTRANSFERASE 1"/>
    <property type="match status" value="1"/>
</dbReference>
<keyword evidence="3" id="KW-1185">Reference proteome</keyword>
<dbReference type="Pfam" id="PF01501">
    <property type="entry name" value="Glyco_transf_8"/>
    <property type="match status" value="1"/>
</dbReference>
<dbReference type="KEGG" id="aara:120893808"/>
<dbReference type="InterPro" id="IPR029044">
    <property type="entry name" value="Nucleotide-diphossugar_trans"/>
</dbReference>
<dbReference type="GO" id="GO:0005789">
    <property type="term" value="C:endoplasmic reticulum membrane"/>
    <property type="evidence" value="ECO:0007669"/>
    <property type="project" value="TreeGrafter"/>
</dbReference>
<dbReference type="RefSeq" id="XP_040151855.1">
    <property type="nucleotide sequence ID" value="XM_040295921.1"/>
</dbReference>
<protein>
    <submittedName>
        <fullName evidence="2">Uncharacterized protein</fullName>
    </submittedName>
</protein>
<dbReference type="InterPro" id="IPR002495">
    <property type="entry name" value="Glyco_trans_8"/>
</dbReference>
<dbReference type="GO" id="GO:0016266">
    <property type="term" value="P:protein O-linked glycosylation via N-acetyl-galactosamine"/>
    <property type="evidence" value="ECO:0007669"/>
    <property type="project" value="TreeGrafter"/>
</dbReference>
<evidence type="ECO:0000256" key="1">
    <source>
        <dbReference type="SAM" id="MobiDB-lite"/>
    </source>
</evidence>
<dbReference type="EnsemblMetazoa" id="AARA008165-RA">
    <property type="protein sequence ID" value="AARA008165-PA"/>
    <property type="gene ID" value="AARA008165"/>
</dbReference>
<dbReference type="VEuPathDB" id="VectorBase:AARA21_000326"/>
<dbReference type="EMBL" id="APCN01000215">
    <property type="status" value="NOT_ANNOTATED_CDS"/>
    <property type="molecule type" value="Genomic_DNA"/>
</dbReference>
<organism evidence="2 3">
    <name type="scientific">Anopheles arabiensis</name>
    <name type="common">Mosquito</name>
    <dbReference type="NCBI Taxonomy" id="7173"/>
    <lineage>
        <taxon>Eukaryota</taxon>
        <taxon>Metazoa</taxon>
        <taxon>Ecdysozoa</taxon>
        <taxon>Arthropoda</taxon>
        <taxon>Hexapoda</taxon>
        <taxon>Insecta</taxon>
        <taxon>Pterygota</taxon>
        <taxon>Neoptera</taxon>
        <taxon>Endopterygota</taxon>
        <taxon>Diptera</taxon>
        <taxon>Nematocera</taxon>
        <taxon>Culicoidea</taxon>
        <taxon>Culicidae</taxon>
        <taxon>Anophelinae</taxon>
        <taxon>Anopheles</taxon>
    </lineage>
</organism>
<dbReference type="GeneID" id="120893808"/>
<evidence type="ECO:0000313" key="2">
    <source>
        <dbReference type="EnsemblMetazoa" id="AARA008165-PA"/>
    </source>
</evidence>
<reference evidence="2" key="1">
    <citation type="submission" date="2022-08" db="UniProtKB">
        <authorList>
            <consortium name="EnsemblMetazoa"/>
        </authorList>
    </citation>
    <scope>IDENTIFICATION</scope>
    <source>
        <strain evidence="2">Dongola</strain>
    </source>
</reference>
<dbReference type="InterPro" id="IPR042465">
    <property type="entry name" value="XXLT1"/>
</dbReference>
<dbReference type="PANTHER" id="PTHR46612">
    <property type="entry name" value="XYLOSIDE XYLOSYLTRANSFERASE 1"/>
    <property type="match status" value="1"/>
</dbReference>
<sequence>MGMNKALLVFIVASGFLLFIYANSSVFNRHLVQKDVPERLAAAAALVHRNQHPHHHQHHEGKHRNGTAAVGEDGTGDASQSAAAAASKLKRVKYVSKGTNDTEYNIFLIYTKESQNMILHSQLELFLRSLLKYSTIELHLHVITDEQSERSAEELIKQQIERFHRTAFYTLYDVRDCAEKISDIVHGMMPLFNYRSGSYYSDALFLLSLGLHRIVDRNMRRAILIDCDVVFRASVKELFDQFDQFAPDQLFGLAPELTPVYRHVLSRYRMNNPQTSFGSPYYLDKVPAATDIQPLGKDVPRGKKAPASEPRHHGYPGLNSGVVMLHLDRIRRSRIYEEIIKESTVKNMAEKYSFQGHLGDQDFYTLMGFEFPGLIYRLDCVWNRQLCTWWREHGYSDIFDSYFHCEGTVKIYHGNCNTRAPE</sequence>
<dbReference type="Gene3D" id="3.90.550.10">
    <property type="entry name" value="Spore Coat Polysaccharide Biosynthesis Protein SpsA, Chain A"/>
    <property type="match status" value="1"/>
</dbReference>
<name>A0A182I3L9_ANOAR</name>
<proteinExistence type="predicted"/>